<dbReference type="Gene3D" id="2.60.34.10">
    <property type="entry name" value="Substrate Binding Domain Of DNAk, Chain A, domain 1"/>
    <property type="match status" value="1"/>
</dbReference>
<dbReference type="PROSITE" id="PS01036">
    <property type="entry name" value="HSP70_3"/>
    <property type="match status" value="1"/>
</dbReference>
<evidence type="ECO:0000256" key="2">
    <source>
        <dbReference type="ARBA" id="ARBA00022741"/>
    </source>
</evidence>
<keyword evidence="8" id="KW-1185">Reference proteome</keyword>
<dbReference type="Gene3D" id="3.30.30.30">
    <property type="match status" value="1"/>
</dbReference>
<dbReference type="InterPro" id="IPR013126">
    <property type="entry name" value="Hsp_70_fam"/>
</dbReference>
<evidence type="ECO:0000313" key="8">
    <source>
        <dbReference type="Proteomes" id="UP000728185"/>
    </source>
</evidence>
<dbReference type="AlphaFoldDB" id="A0A8E0S5Y7"/>
<gene>
    <name evidence="7" type="ORF">FBUS_10729</name>
</gene>
<dbReference type="OrthoDB" id="6254988at2759"/>
<dbReference type="SUPFAM" id="SSF53067">
    <property type="entry name" value="Actin-like ATPase domain"/>
    <property type="match status" value="2"/>
</dbReference>
<dbReference type="FunFam" id="3.30.420.40:FF:000046">
    <property type="entry name" value="Chaperone protein HscA"/>
    <property type="match status" value="1"/>
</dbReference>
<dbReference type="Gene3D" id="3.30.420.40">
    <property type="match status" value="2"/>
</dbReference>
<dbReference type="Gene3D" id="3.90.640.10">
    <property type="entry name" value="Actin, Chain A, domain 4"/>
    <property type="match status" value="1"/>
</dbReference>
<dbReference type="InterPro" id="IPR018181">
    <property type="entry name" value="Heat_shock_70_CS"/>
</dbReference>
<dbReference type="CDD" id="cd24028">
    <property type="entry name" value="ASKHA_NBD_HSP70_HSPA1-like"/>
    <property type="match status" value="1"/>
</dbReference>
<reference evidence="7" key="1">
    <citation type="submission" date="2019-05" db="EMBL/GenBank/DDBJ databases">
        <title>Annotation for the trematode Fasciolopsis buski.</title>
        <authorList>
            <person name="Choi Y.-J."/>
        </authorList>
    </citation>
    <scope>NUCLEOTIDE SEQUENCE</scope>
    <source>
        <strain evidence="7">HT</strain>
        <tissue evidence="7">Whole worm</tissue>
    </source>
</reference>
<evidence type="ECO:0000256" key="3">
    <source>
        <dbReference type="ARBA" id="ARBA00022840"/>
    </source>
</evidence>
<protein>
    <submittedName>
        <fullName evidence="7">Heat shock protein 70</fullName>
    </submittedName>
</protein>
<proteinExistence type="inferred from homology"/>
<name>A0A8E0S5Y7_9TREM</name>
<keyword evidence="4" id="KW-0143">Chaperone</keyword>
<keyword evidence="3 5" id="KW-0067">ATP-binding</keyword>
<feature type="region of interest" description="Disordered" evidence="6">
    <location>
        <begin position="518"/>
        <end position="545"/>
    </location>
</feature>
<dbReference type="Pfam" id="PF00012">
    <property type="entry name" value="HSP70"/>
    <property type="match status" value="1"/>
</dbReference>
<evidence type="ECO:0000313" key="7">
    <source>
        <dbReference type="EMBL" id="KAA0198848.1"/>
    </source>
</evidence>
<dbReference type="GO" id="GO:0005524">
    <property type="term" value="F:ATP binding"/>
    <property type="evidence" value="ECO:0007669"/>
    <property type="project" value="UniProtKB-KW"/>
</dbReference>
<dbReference type="PROSITE" id="PS00297">
    <property type="entry name" value="HSP70_1"/>
    <property type="match status" value="1"/>
</dbReference>
<organism evidence="7 8">
    <name type="scientific">Fasciolopsis buskii</name>
    <dbReference type="NCBI Taxonomy" id="27845"/>
    <lineage>
        <taxon>Eukaryota</taxon>
        <taxon>Metazoa</taxon>
        <taxon>Spiralia</taxon>
        <taxon>Lophotrochozoa</taxon>
        <taxon>Platyhelminthes</taxon>
        <taxon>Trematoda</taxon>
        <taxon>Digenea</taxon>
        <taxon>Plagiorchiida</taxon>
        <taxon>Echinostomata</taxon>
        <taxon>Echinostomatoidea</taxon>
        <taxon>Fasciolidae</taxon>
        <taxon>Fasciolopsis</taxon>
    </lineage>
</organism>
<dbReference type="InterPro" id="IPR043129">
    <property type="entry name" value="ATPase_NBD"/>
</dbReference>
<comment type="similarity">
    <text evidence="1 5">Belongs to the heat shock protein 70 family.</text>
</comment>
<dbReference type="PRINTS" id="PR00301">
    <property type="entry name" value="HEATSHOCK70"/>
</dbReference>
<dbReference type="FunFam" id="3.30.30.30:FF:000001">
    <property type="entry name" value="heat shock 70 kDa protein-like"/>
    <property type="match status" value="1"/>
</dbReference>
<evidence type="ECO:0000256" key="1">
    <source>
        <dbReference type="ARBA" id="ARBA00007381"/>
    </source>
</evidence>
<dbReference type="InterPro" id="IPR029047">
    <property type="entry name" value="HSP70_peptide-bd_sf"/>
</dbReference>
<dbReference type="Proteomes" id="UP000728185">
    <property type="component" value="Unassembled WGS sequence"/>
</dbReference>
<evidence type="ECO:0000256" key="4">
    <source>
        <dbReference type="ARBA" id="ARBA00023186"/>
    </source>
</evidence>
<dbReference type="PANTHER" id="PTHR19375">
    <property type="entry name" value="HEAT SHOCK PROTEIN 70KDA"/>
    <property type="match status" value="1"/>
</dbReference>
<comment type="caution">
    <text evidence="7">The sequence shown here is derived from an EMBL/GenBank/DDBJ whole genome shotgun (WGS) entry which is preliminary data.</text>
</comment>
<dbReference type="GO" id="GO:0140662">
    <property type="term" value="F:ATP-dependent protein folding chaperone"/>
    <property type="evidence" value="ECO:0007669"/>
    <property type="project" value="InterPro"/>
</dbReference>
<dbReference type="EMBL" id="LUCM01001460">
    <property type="protein sequence ID" value="KAA0198848.1"/>
    <property type="molecule type" value="Genomic_DNA"/>
</dbReference>
<sequence>MASIGIDLGTTNCCIYTIKNGKPQIVVNDQGQRTTPSFVAFREDKLLVGQAAVDQILSNPTNTVHDVKRIIGRKFSDPKVQSNRKMWAFHIDQENDQPIISVQYHGQENRFSPEEITAFLLNYLRKQAEVRLGEMISHAVITVPAYFQQSQKESTMLAANLIGLKVAQLINEPTAAAIAYTQKQKLKQPRTFLVYDLGGGTFDAAVVQIKDQNTGDVLCVSGDPHLGGEDFVRNMITHFKRELQDRYNLLFDDETWLHELRIVCQTIKHHLSFATPVKCGLYVKGTAYELEMNRETFVNLNDHLFRQTVKVVEKMLEARSMKKQDIDEILLIGGSTRIPRIQELLLECFKHIKKLTKSINPDEAVAMGAAIVAARPKCVDYKNVASGSAAAEPTQDLVVRDALPHSLGLREKDDRMRIFLRASTLFPVTHEEIATTTEDNQRSMKVSVYQGESRDTKENTFLGEFVLKGIPPKPKHSINVKIRFNVDENGILTVTGEHSEQSNDQVQGELQVDILHKQSSTQIDQMKKHVQETLSEPKLAQKHSG</sequence>
<evidence type="ECO:0000256" key="6">
    <source>
        <dbReference type="SAM" id="MobiDB-lite"/>
    </source>
</evidence>
<accession>A0A8E0S5Y7</accession>
<keyword evidence="7" id="KW-0346">Stress response</keyword>
<evidence type="ECO:0000256" key="5">
    <source>
        <dbReference type="RuleBase" id="RU003322"/>
    </source>
</evidence>
<dbReference type="SUPFAM" id="SSF100920">
    <property type="entry name" value="Heat shock protein 70kD (HSP70), peptide-binding domain"/>
    <property type="match status" value="1"/>
</dbReference>
<keyword evidence="2 5" id="KW-0547">Nucleotide-binding</keyword>